<evidence type="ECO:0000256" key="2">
    <source>
        <dbReference type="ARBA" id="ARBA00022771"/>
    </source>
</evidence>
<protein>
    <recommendedName>
        <fullName evidence="7">C3H1-type domain-containing protein</fullName>
    </recommendedName>
</protein>
<dbReference type="OrthoDB" id="278280at2759"/>
<proteinExistence type="predicted"/>
<dbReference type="SMART" id="SM00356">
    <property type="entry name" value="ZnF_C3H1"/>
    <property type="match status" value="2"/>
</dbReference>
<dbReference type="Pfam" id="PF00642">
    <property type="entry name" value="zf-CCCH"/>
    <property type="match status" value="1"/>
</dbReference>
<dbReference type="GO" id="GO:0003729">
    <property type="term" value="F:mRNA binding"/>
    <property type="evidence" value="ECO:0007669"/>
    <property type="project" value="TreeGrafter"/>
</dbReference>
<dbReference type="PANTHER" id="PTHR12681:SF0">
    <property type="entry name" value="ZINC FINGER CCCH DOMAIN-CONTAINING PROTEIN 15"/>
    <property type="match status" value="1"/>
</dbReference>
<evidence type="ECO:0000256" key="4">
    <source>
        <dbReference type="PROSITE-ProRule" id="PRU00723"/>
    </source>
</evidence>
<dbReference type="InterPro" id="IPR000571">
    <property type="entry name" value="Znf_CCCH"/>
</dbReference>
<dbReference type="Gene3D" id="4.10.1000.10">
    <property type="entry name" value="Zinc finger, CCCH-type"/>
    <property type="match status" value="1"/>
</dbReference>
<dbReference type="InterPro" id="IPR032378">
    <property type="entry name" value="ZC3H15/TMA46_C"/>
</dbReference>
<dbReference type="PANTHER" id="PTHR12681">
    <property type="entry name" value="ZINC FINGER-CONTAINING PROTEIN P48ZNF"/>
    <property type="match status" value="1"/>
</dbReference>
<feature type="region of interest" description="Disordered" evidence="6">
    <location>
        <begin position="333"/>
        <end position="356"/>
    </location>
</feature>
<dbReference type="Proteomes" id="UP000697127">
    <property type="component" value="Unassembled WGS sequence"/>
</dbReference>
<reference evidence="8" key="1">
    <citation type="submission" date="2020-11" db="EMBL/GenBank/DDBJ databases">
        <title>Kefir isolates.</title>
        <authorList>
            <person name="Marcisauskas S."/>
            <person name="Kim Y."/>
            <person name="Blasche S."/>
        </authorList>
    </citation>
    <scope>NUCLEOTIDE SEQUENCE</scope>
    <source>
        <strain evidence="8">Olga-1</strain>
    </source>
</reference>
<keyword evidence="5" id="KW-0175">Coiled coil</keyword>
<keyword evidence="9" id="KW-1185">Reference proteome</keyword>
<keyword evidence="2 4" id="KW-0863">Zinc-finger</keyword>
<dbReference type="Gene3D" id="6.20.400.10">
    <property type="match status" value="1"/>
</dbReference>
<dbReference type="Pfam" id="PF16543">
    <property type="entry name" value="DFRP_C"/>
    <property type="match status" value="1"/>
</dbReference>
<dbReference type="GO" id="GO:0005829">
    <property type="term" value="C:cytosol"/>
    <property type="evidence" value="ECO:0007669"/>
    <property type="project" value="TreeGrafter"/>
</dbReference>
<dbReference type="InterPro" id="IPR036855">
    <property type="entry name" value="Znf_CCCH_sf"/>
</dbReference>
<evidence type="ECO:0000313" key="9">
    <source>
        <dbReference type="Proteomes" id="UP000697127"/>
    </source>
</evidence>
<dbReference type="EMBL" id="PUHW01000010">
    <property type="protein sequence ID" value="KAG0691038.1"/>
    <property type="molecule type" value="Genomic_DNA"/>
</dbReference>
<name>A0A9P7BIG8_9ASCO</name>
<dbReference type="PROSITE" id="PS50103">
    <property type="entry name" value="ZF_C3H1"/>
    <property type="match status" value="1"/>
</dbReference>
<feature type="compositionally biased region" description="Basic and acidic residues" evidence="6">
    <location>
        <begin position="1"/>
        <end position="18"/>
    </location>
</feature>
<evidence type="ECO:0000259" key="7">
    <source>
        <dbReference type="PROSITE" id="PS50103"/>
    </source>
</evidence>
<evidence type="ECO:0000313" key="8">
    <source>
        <dbReference type="EMBL" id="KAG0691038.1"/>
    </source>
</evidence>
<gene>
    <name evidence="8" type="ORF">C6P40_000085</name>
</gene>
<feature type="coiled-coil region" evidence="5">
    <location>
        <begin position="59"/>
        <end position="87"/>
    </location>
</feature>
<dbReference type="GO" id="GO:0002181">
    <property type="term" value="P:cytoplasmic translation"/>
    <property type="evidence" value="ECO:0007669"/>
    <property type="project" value="TreeGrafter"/>
</dbReference>
<accession>A0A9P7BIG8</accession>
<keyword evidence="1 4" id="KW-0479">Metal-binding</keyword>
<feature type="zinc finger region" description="C3H1-type" evidence="4">
    <location>
        <begin position="101"/>
        <end position="128"/>
    </location>
</feature>
<evidence type="ECO:0000256" key="3">
    <source>
        <dbReference type="ARBA" id="ARBA00022833"/>
    </source>
</evidence>
<dbReference type="SUPFAM" id="SSF90229">
    <property type="entry name" value="CCCH zinc finger"/>
    <property type="match status" value="1"/>
</dbReference>
<dbReference type="AlphaFoldDB" id="A0A9P7BIG8"/>
<organism evidence="8 9">
    <name type="scientific">Pichia californica</name>
    <dbReference type="NCBI Taxonomy" id="460514"/>
    <lineage>
        <taxon>Eukaryota</taxon>
        <taxon>Fungi</taxon>
        <taxon>Dikarya</taxon>
        <taxon>Ascomycota</taxon>
        <taxon>Saccharomycotina</taxon>
        <taxon>Pichiomycetes</taxon>
        <taxon>Pichiales</taxon>
        <taxon>Pichiaceae</taxon>
        <taxon>Pichia</taxon>
    </lineage>
</organism>
<sequence length="356" mass="41076">MPPKKNTDKNRQKDAEKKNKQKIKAQRADDRTFGLKNKNKSKKVQEFITQVQAGVPSDLKKQQELAKRRLAEKKAAEEAKKEALKLLQGSVATQKIPFGVDPKSILCEFFKLGTCTRGKNCKFSHDLGIARKSVKKDLYTDDKDDKEDKIADTMENWDEEKLRKVILSKHGNLKTTTDKVCKYFIQAVEDGKYGWFWVCPNSDPKAKVECKYRHSLPQGFILKTKEQRKLEKTALENQPKITLEDFIETERDKLPKGNLTPINPETFATWKKEHKQKRLNLLTGEKHRLTGREIVLKRFEDKFLREEEENMANGEHGTEIDMTQFKNAIQEVEDENEPKVKDYGDGSGAFAEANMV</sequence>
<evidence type="ECO:0000256" key="6">
    <source>
        <dbReference type="SAM" id="MobiDB-lite"/>
    </source>
</evidence>
<comment type="caution">
    <text evidence="8">The sequence shown here is derived from an EMBL/GenBank/DDBJ whole genome shotgun (WGS) entry which is preliminary data.</text>
</comment>
<dbReference type="GO" id="GO:0008270">
    <property type="term" value="F:zinc ion binding"/>
    <property type="evidence" value="ECO:0007669"/>
    <property type="project" value="UniProtKB-KW"/>
</dbReference>
<feature type="region of interest" description="Disordered" evidence="6">
    <location>
        <begin position="1"/>
        <end position="36"/>
    </location>
</feature>
<feature type="domain" description="C3H1-type" evidence="7">
    <location>
        <begin position="101"/>
        <end position="128"/>
    </location>
</feature>
<evidence type="ECO:0000256" key="5">
    <source>
        <dbReference type="SAM" id="Coils"/>
    </source>
</evidence>
<keyword evidence="3 4" id="KW-0862">Zinc</keyword>
<evidence type="ECO:0000256" key="1">
    <source>
        <dbReference type="ARBA" id="ARBA00022723"/>
    </source>
</evidence>